<evidence type="ECO:0000259" key="1">
    <source>
        <dbReference type="Pfam" id="PF01827"/>
    </source>
</evidence>
<proteinExistence type="predicted"/>
<gene>
    <name evidence="2" type="ORF">L5515_019232</name>
</gene>
<organism evidence="2 3">
    <name type="scientific">Caenorhabditis briggsae</name>
    <dbReference type="NCBI Taxonomy" id="6238"/>
    <lineage>
        <taxon>Eukaryota</taxon>
        <taxon>Metazoa</taxon>
        <taxon>Ecdysozoa</taxon>
        <taxon>Nematoda</taxon>
        <taxon>Chromadorea</taxon>
        <taxon>Rhabditida</taxon>
        <taxon>Rhabditina</taxon>
        <taxon>Rhabditomorpha</taxon>
        <taxon>Rhabditoidea</taxon>
        <taxon>Rhabditidae</taxon>
        <taxon>Peloderinae</taxon>
        <taxon>Caenorhabditis</taxon>
    </lineage>
</organism>
<dbReference type="Proteomes" id="UP000829354">
    <property type="component" value="Chromosome X"/>
</dbReference>
<sequence length="152" mass="17674">MCIKILDIETSDGTEIAQLMTWIDVNTITSLRIHTNQLMLSNEDVEEFIETPHWQRIRNFQLVDCLDLPHNILNNLGNVSFFSIDRPNFKEFSLANLFLFVATDLIRSENFKYGQIIFENFDLPAPLSNTYLPLGNVSITFYPNLIILQKLY</sequence>
<reference evidence="2 3" key="1">
    <citation type="submission" date="2022-04" db="EMBL/GenBank/DDBJ databases">
        <title>Chromosome-level reference genomes for two strains of Caenorhabditis briggsae: an improved platform for comparative genomics.</title>
        <authorList>
            <person name="Stevens L."/>
            <person name="Andersen E."/>
        </authorList>
    </citation>
    <scope>NUCLEOTIDE SEQUENCE [LARGE SCALE GENOMIC DNA]</scope>
    <source>
        <strain evidence="2">VX34</strain>
        <tissue evidence="2">Whole-organism</tissue>
    </source>
</reference>
<feature type="domain" description="DUF38" evidence="1">
    <location>
        <begin position="4"/>
        <end position="122"/>
    </location>
</feature>
<keyword evidence="3" id="KW-1185">Reference proteome</keyword>
<evidence type="ECO:0000313" key="2">
    <source>
        <dbReference type="EMBL" id="UMM43937.1"/>
    </source>
</evidence>
<name>A0AAE9FE89_CAEBR</name>
<dbReference type="EMBL" id="CP092625">
    <property type="protein sequence ID" value="UMM43937.1"/>
    <property type="molecule type" value="Genomic_DNA"/>
</dbReference>
<accession>A0AAE9FE89</accession>
<dbReference type="InterPro" id="IPR002900">
    <property type="entry name" value="DUF38/FTH_CAE_spp"/>
</dbReference>
<dbReference type="AlphaFoldDB" id="A0AAE9FE89"/>
<dbReference type="Pfam" id="PF01827">
    <property type="entry name" value="FTH"/>
    <property type="match status" value="1"/>
</dbReference>
<protein>
    <recommendedName>
        <fullName evidence="1">DUF38 domain-containing protein</fullName>
    </recommendedName>
</protein>
<evidence type="ECO:0000313" key="3">
    <source>
        <dbReference type="Proteomes" id="UP000829354"/>
    </source>
</evidence>